<keyword evidence="3" id="KW-1185">Reference proteome</keyword>
<dbReference type="AlphaFoldDB" id="A0A2C5YC88"/>
<feature type="compositionally biased region" description="Polar residues" evidence="1">
    <location>
        <begin position="67"/>
        <end position="102"/>
    </location>
</feature>
<dbReference type="EMBL" id="NJES01001309">
    <property type="protein sequence ID" value="PHH67125.1"/>
    <property type="molecule type" value="Genomic_DNA"/>
</dbReference>
<protein>
    <submittedName>
        <fullName evidence="2">Uncharacterized protein</fullName>
    </submittedName>
</protein>
<sequence length="137" mass="14258">MSSMTVTFGDVTGTMAMATETTSQDTTCTQSMTTTTRETVSCTAHVSGMTACSAGACASSVCQGASDNSASSSTLVSDGSSMSWQPTTLQTSVSAEQTSNPNYPWGGDSPVHRHGNATELGVGDSPRWTAWLREILW</sequence>
<accession>A0A2C5YC88</accession>
<evidence type="ECO:0000313" key="2">
    <source>
        <dbReference type="EMBL" id="PHH67125.1"/>
    </source>
</evidence>
<feature type="region of interest" description="Disordered" evidence="1">
    <location>
        <begin position="63"/>
        <end position="123"/>
    </location>
</feature>
<reference evidence="2 3" key="1">
    <citation type="submission" date="2017-06" db="EMBL/GenBank/DDBJ databases">
        <title>Ant-infecting Ophiocordyceps genomes reveal a high diversity of potential behavioral manipulation genes and a possible major role for enterotoxins.</title>
        <authorList>
            <person name="De Bekker C."/>
            <person name="Evans H.C."/>
            <person name="Brachmann A."/>
            <person name="Hughes D.P."/>
        </authorList>
    </citation>
    <scope>NUCLEOTIDE SEQUENCE [LARGE SCALE GENOMIC DNA]</scope>
    <source>
        <strain evidence="2 3">Map16</strain>
    </source>
</reference>
<organism evidence="2 3">
    <name type="scientific">Ophiocordyceps camponoti-rufipedis</name>
    <dbReference type="NCBI Taxonomy" id="2004952"/>
    <lineage>
        <taxon>Eukaryota</taxon>
        <taxon>Fungi</taxon>
        <taxon>Dikarya</taxon>
        <taxon>Ascomycota</taxon>
        <taxon>Pezizomycotina</taxon>
        <taxon>Sordariomycetes</taxon>
        <taxon>Hypocreomycetidae</taxon>
        <taxon>Hypocreales</taxon>
        <taxon>Ophiocordycipitaceae</taxon>
        <taxon>Ophiocordyceps</taxon>
    </lineage>
</organism>
<gene>
    <name evidence="2" type="ORF">CDD80_892</name>
</gene>
<dbReference type="Proteomes" id="UP000226431">
    <property type="component" value="Unassembled WGS sequence"/>
</dbReference>
<comment type="caution">
    <text evidence="2">The sequence shown here is derived from an EMBL/GenBank/DDBJ whole genome shotgun (WGS) entry which is preliminary data.</text>
</comment>
<evidence type="ECO:0000256" key="1">
    <source>
        <dbReference type="SAM" id="MobiDB-lite"/>
    </source>
</evidence>
<proteinExistence type="predicted"/>
<evidence type="ECO:0000313" key="3">
    <source>
        <dbReference type="Proteomes" id="UP000226431"/>
    </source>
</evidence>
<name>A0A2C5YC88_9HYPO</name>
<dbReference type="OrthoDB" id="4928130at2759"/>